<proteinExistence type="predicted"/>
<organism evidence="1 2">
    <name type="scientific">Jannaschia rubra</name>
    <dbReference type="NCBI Taxonomy" id="282197"/>
    <lineage>
        <taxon>Bacteria</taxon>
        <taxon>Pseudomonadati</taxon>
        <taxon>Pseudomonadota</taxon>
        <taxon>Alphaproteobacteria</taxon>
        <taxon>Rhodobacterales</taxon>
        <taxon>Roseobacteraceae</taxon>
        <taxon>Jannaschia</taxon>
    </lineage>
</organism>
<sequence>MIAQGPSIGPRDWSRGALKGDAYVLGSIGFLVLREGTFVLYPILPTFAGAFQKFDGSFTATGIARNTGDPQI</sequence>
<name>A0A0M6XNC5_9RHOB</name>
<dbReference type="AlphaFoldDB" id="A0A0M6XNC5"/>
<accession>A0A0M6XNC5</accession>
<protein>
    <submittedName>
        <fullName evidence="1">Uncharacterized protein</fullName>
    </submittedName>
</protein>
<evidence type="ECO:0000313" key="2">
    <source>
        <dbReference type="Proteomes" id="UP000048908"/>
    </source>
</evidence>
<reference evidence="1 2" key="1">
    <citation type="submission" date="2015-07" db="EMBL/GenBank/DDBJ databases">
        <authorList>
            <person name="Noorani M."/>
        </authorList>
    </citation>
    <scope>NUCLEOTIDE SEQUENCE [LARGE SCALE GENOMIC DNA]</scope>
    <source>
        <strain evidence="1 2">CECT 5088</strain>
    </source>
</reference>
<dbReference type="STRING" id="282197.SAMN04488517_106164"/>
<gene>
    <name evidence="1" type="ORF">JAN5088_00460</name>
</gene>
<dbReference type="EMBL" id="CXPG01000011">
    <property type="protein sequence ID" value="CTQ31701.1"/>
    <property type="molecule type" value="Genomic_DNA"/>
</dbReference>
<dbReference type="Proteomes" id="UP000048908">
    <property type="component" value="Unassembled WGS sequence"/>
</dbReference>
<evidence type="ECO:0000313" key="1">
    <source>
        <dbReference type="EMBL" id="CTQ31701.1"/>
    </source>
</evidence>
<keyword evidence="2" id="KW-1185">Reference proteome</keyword>